<dbReference type="EMBL" id="SJCY01000005">
    <property type="protein sequence ID" value="TDG36196.1"/>
    <property type="molecule type" value="Genomic_DNA"/>
</dbReference>
<dbReference type="RefSeq" id="WP_133262442.1">
    <property type="nucleotide sequence ID" value="NZ_SJCY01000005.1"/>
</dbReference>
<dbReference type="Gene3D" id="2.30.110.10">
    <property type="entry name" value="Electron Transport, Fmn-binding Protein, Chain A"/>
    <property type="match status" value="1"/>
</dbReference>
<dbReference type="GO" id="GO:0010181">
    <property type="term" value="F:FMN binding"/>
    <property type="evidence" value="ECO:0007669"/>
    <property type="project" value="InterPro"/>
</dbReference>
<protein>
    <submittedName>
        <fullName evidence="6">Flavin reductase family protein</fullName>
    </submittedName>
</protein>
<dbReference type="SUPFAM" id="SSF50475">
    <property type="entry name" value="FMN-binding split barrel"/>
    <property type="match status" value="1"/>
</dbReference>
<evidence type="ECO:0000259" key="5">
    <source>
        <dbReference type="Pfam" id="PF01613"/>
    </source>
</evidence>
<dbReference type="PANTHER" id="PTHR33798">
    <property type="entry name" value="FLAVOPROTEIN OXYGENASE"/>
    <property type="match status" value="1"/>
</dbReference>
<evidence type="ECO:0000256" key="1">
    <source>
        <dbReference type="ARBA" id="ARBA00001917"/>
    </source>
</evidence>
<dbReference type="Proteomes" id="UP000295668">
    <property type="component" value="Unassembled WGS sequence"/>
</dbReference>
<dbReference type="GO" id="GO:0016646">
    <property type="term" value="F:oxidoreductase activity, acting on the CH-NH group of donors, NAD or NADP as acceptor"/>
    <property type="evidence" value="ECO:0007669"/>
    <property type="project" value="UniProtKB-ARBA"/>
</dbReference>
<evidence type="ECO:0000256" key="3">
    <source>
        <dbReference type="ARBA" id="ARBA00022643"/>
    </source>
</evidence>
<dbReference type="InterPro" id="IPR012349">
    <property type="entry name" value="Split_barrel_FMN-bd"/>
</dbReference>
<dbReference type="OrthoDB" id="5293996at2"/>
<reference evidence="6 7" key="1">
    <citation type="submission" date="2019-02" db="EMBL/GenBank/DDBJ databases">
        <title>Pedobacter sp. nov., a novel speices isolated from soil of pinguins habitat in Antarcitica.</title>
        <authorList>
            <person name="He R.-H."/>
        </authorList>
    </citation>
    <scope>NUCLEOTIDE SEQUENCE [LARGE SCALE GENOMIC DNA]</scope>
    <source>
        <strain evidence="6 7">E01020</strain>
    </source>
</reference>
<proteinExistence type="inferred from homology"/>
<dbReference type="Pfam" id="PF01613">
    <property type="entry name" value="Flavin_Reduct"/>
    <property type="match status" value="1"/>
</dbReference>
<dbReference type="InterPro" id="IPR002563">
    <property type="entry name" value="Flavin_Rdtase-like_dom"/>
</dbReference>
<organism evidence="6 7">
    <name type="scientific">Pedobacter changchengzhani</name>
    <dbReference type="NCBI Taxonomy" id="2529274"/>
    <lineage>
        <taxon>Bacteria</taxon>
        <taxon>Pseudomonadati</taxon>
        <taxon>Bacteroidota</taxon>
        <taxon>Sphingobacteriia</taxon>
        <taxon>Sphingobacteriales</taxon>
        <taxon>Sphingobacteriaceae</taxon>
        <taxon>Pedobacter</taxon>
    </lineage>
</organism>
<dbReference type="PANTHER" id="PTHR33798:SF5">
    <property type="entry name" value="FLAVIN REDUCTASE LIKE DOMAIN-CONTAINING PROTEIN"/>
    <property type="match status" value="1"/>
</dbReference>
<evidence type="ECO:0000256" key="2">
    <source>
        <dbReference type="ARBA" id="ARBA00022630"/>
    </source>
</evidence>
<comment type="cofactor">
    <cofactor evidence="1">
        <name>FMN</name>
        <dbReference type="ChEBI" id="CHEBI:58210"/>
    </cofactor>
</comment>
<comment type="caution">
    <text evidence="6">The sequence shown here is derived from an EMBL/GenBank/DDBJ whole genome shotgun (WGS) entry which is preliminary data.</text>
</comment>
<evidence type="ECO:0000313" key="6">
    <source>
        <dbReference type="EMBL" id="TDG36196.1"/>
    </source>
</evidence>
<evidence type="ECO:0000256" key="4">
    <source>
        <dbReference type="ARBA" id="ARBA00038054"/>
    </source>
</evidence>
<comment type="similarity">
    <text evidence="4">Belongs to the flavoredoxin family.</text>
</comment>
<feature type="domain" description="Flavin reductase like" evidence="5">
    <location>
        <begin position="32"/>
        <end position="168"/>
    </location>
</feature>
<evidence type="ECO:0000313" key="7">
    <source>
        <dbReference type="Proteomes" id="UP000295668"/>
    </source>
</evidence>
<keyword evidence="3" id="KW-0288">FMN</keyword>
<keyword evidence="2" id="KW-0285">Flavoprotein</keyword>
<sequence>MMNISDKELGEMEKGYRATMINSLPGFKCLQLVGTMSENGHSNLGIFNSIFHLGASPALLGMIFRPDSAHHDTLKNIERTGLYTFNNVTESFYQKAHQTSARYPSGCSEFVECGLTEFFIPEFEVPFVAESTVKIVLKLCEVIPIKANNTTMVIGEIAHILLSENLIGNDGYIDHQKAKTVTVAGLDAYFNADLVARLHYAKPNLEPSIMEKFKR</sequence>
<keyword evidence="7" id="KW-1185">Reference proteome</keyword>
<gene>
    <name evidence="6" type="ORF">EZJ43_09335</name>
</gene>
<dbReference type="AlphaFoldDB" id="A0A4R5ML73"/>
<name>A0A4R5ML73_9SPHI</name>
<accession>A0A4R5ML73</accession>